<dbReference type="InterPro" id="IPR029435">
    <property type="entry name" value="TOPAZ1_dom"/>
</dbReference>
<comment type="function">
    <text evidence="1">Important for normal spermatogenesis and male fertility. Specifically required for progression to the post-meiotic stages of spermatocyte development. Seems to be necessary for normal expression levels of a number of testis-expressed gene transcripts, although its role in this process is unclear.</text>
</comment>
<proteinExistence type="predicted"/>
<feature type="compositionally biased region" description="Polar residues" evidence="9">
    <location>
        <begin position="884"/>
        <end position="896"/>
    </location>
</feature>
<keyword evidence="8" id="KW-0479">Metal-binding</keyword>
<feature type="domain" description="C3H1-type" evidence="10">
    <location>
        <begin position="1362"/>
        <end position="1390"/>
    </location>
</feature>
<dbReference type="Proteomes" id="UP001178461">
    <property type="component" value="Chromosome 12"/>
</dbReference>
<dbReference type="EMBL" id="OX395137">
    <property type="protein sequence ID" value="CAI5788376.1"/>
    <property type="molecule type" value="Genomic_DNA"/>
</dbReference>
<feature type="zinc finger region" description="C3H1-type" evidence="8">
    <location>
        <begin position="1362"/>
        <end position="1390"/>
    </location>
</feature>
<evidence type="ECO:0000256" key="8">
    <source>
        <dbReference type="PROSITE-ProRule" id="PRU00723"/>
    </source>
</evidence>
<keyword evidence="8" id="KW-0863">Zinc-finger</keyword>
<dbReference type="GO" id="GO:0005829">
    <property type="term" value="C:cytosol"/>
    <property type="evidence" value="ECO:0007669"/>
    <property type="project" value="UniProtKB-SubCell"/>
</dbReference>
<name>A0AA35L1W3_9SAUR</name>
<feature type="compositionally biased region" description="Basic and acidic residues" evidence="9">
    <location>
        <begin position="70"/>
        <end position="79"/>
    </location>
</feature>
<evidence type="ECO:0000256" key="2">
    <source>
        <dbReference type="ARBA" id="ARBA00004514"/>
    </source>
</evidence>
<feature type="region of interest" description="Disordered" evidence="9">
    <location>
        <begin position="416"/>
        <end position="437"/>
    </location>
</feature>
<feature type="compositionally biased region" description="Polar residues" evidence="9">
    <location>
        <begin position="954"/>
        <end position="966"/>
    </location>
</feature>
<evidence type="ECO:0000256" key="9">
    <source>
        <dbReference type="SAM" id="MobiDB-lite"/>
    </source>
</evidence>
<gene>
    <name evidence="11" type="ORF">PODLI_1B014711</name>
</gene>
<sequence length="1953" mass="219372">MMVRKVQKSKEQPVCLLPEIGMEAERAQPSSSLDRSQKDESSCKEKSFSLSASNLSNPIVLGSEVQLREKQQQSKEFVSKRRKGQRTRERNAIGADCNYDVGIKLKGEMALVERRNSKKAVRSMADQPNDSSSRVCLQTKLASWVRKKRERSLLGMESHDKDTTPEKNSLSSLLEPERKIQSCMKNARSLRKKHSCSLLKPALCLMGKDRSSVTGLESQEVTRELQKSKSCSELGPHQKTWNMRKKTKLVWQEQKAFRNPEKSQRTNRGCLSFKLKPDIQSLSPRTLGERGENSSVTGNLEKLHVGAEVLKQNSKCLLKCVANLEENGTYRNTAEKRKHKMVTRASLKSVVCENDSKNLSWTPEKSVSEVPGCRQVIFEEKMMDCGPTEDLLITRVHGSIKKQRDGKDEIVTSTELKKKTRTSRKQVHELSSIQHGKVHKTGLSTSQDCNIQNLLEQSASLPVSKSDETESKDPVIPCFGADTSLLPVTNANSQLLDITVAENVETNALVVQQNEECKWFSRHNTLPYTVERTTIPVVRLLDCRYIKALLTPTGFETTQSCKVHSGSLHVALDQCKVLFSSGGMGQNDLSCSPNIVQAGQSFPEKSTLVEKEMCQNIKNSSRCQNRKRSRESKMCLDFKKINKGVKVLEDLEKTDQEAFTSVNIHSECGLQMESKTAVRSSTILENPVYNETTLLSSLGHTPDFVLEQAVQKPQNKRAKLSCGTEMSKAHFITCSAIGFEKSEILEKENELSILEPQICCSNKLVDNSIRETLVSQKITNHSNNVAGCMKREKRTVKENTIHKVRKKLELQSCQRAVPISGKNVWPRESCARTYLWFGKNHASDSKREFLRVSDSVILSGQAELHKPLACTVKASAYKVMGQKTQLPNENPTSESVVDTCKAHSATANDSRSSSMGMEERPKHCRSSSTKNVKKSKRALNSSAKEAKNKGSIAKRNSSIDTHNGVCSDSGKHRKTSVLKQEPLIKGNLSNFKIPLLKDKNESRKTEYTRLSRRDVCSPLDILDSTVSVKKARAKETSSNVHSRHQFKSKEVNGITVLEENADQFDKVLESLYKETSVHNEGVKTSHERELELADLKDNPDALSTGYTEIQNHNPSAVLEVPTNDESNYSNNFAQDKANFSAEVVKAYEDDVLVIDVIQDDPDLFGESKEEDKGHCTQTNLNVSISIKEEMEVEPEPPQLPQKRHLDCCPREDPIQYDGILESFTDVGVPLAEVDGSKSEFLCGISSTGGVAESCFEDGQLSESDDVLKSSNTNEKYKVSTVKEEAEIQDTAKIERAQYIESMSHDHQLELTLPAMKTDPRQQITAVKPWVNDFRFSGKGPLLQPSYPNNLKKNVMTYLGLSYLPRGVCRIHFNTLNGCQRANCRYSHSLAPKNEKLFTEILNTYISIGEEVLLQRAAQVFTDYCRNGVPEKHLDSQILNNLLTSLLQCCLLKELFHVFRTSIMIKILPTVDILLNVFEQVASMKLRVLVPELIDISCKLCDGGMVFKDEHIGCITTFLNQLQISSQEQAIFLSRFQARHFHKASLCGLDSAVAEFQHCKEKGDWAKLGTLYVNVRSGCENFGDLEKYSLCIANILTDSVTEERPGVPFCEFAVAVKADPCHNETDTTLLGRIGIGAMFSYYKLQQWPKAKKVLDTLHALKIHFTFLKGLLGQERLASRCHIVNIAVEIFLKCRSLNGAFWVLRESEWIINTLTWPCDRMDVLKRHNLLYVIASECIAKSRYGEAFEVLQNLPGFRNSCNSLDVSQYRSLFNKLLGASLESQKLQISSTVVDFMLAKNIPIEFDLLRALITALGRGCWWLKARAHYKHALALGCYPPLEGNLHRKLLLIPSYMTEIEMLLAIEIFLVSNASSIQSPGASNQILQIVLKRCEGKDDNYQCAVERLIQATNISTPKLFIKHFTVNSGTEQVCGLENICALEWLKENMKWAGKVWLF</sequence>
<evidence type="ECO:0000259" key="10">
    <source>
        <dbReference type="PROSITE" id="PS50103"/>
    </source>
</evidence>
<feature type="region of interest" description="Disordered" evidence="9">
    <location>
        <begin position="884"/>
        <end position="973"/>
    </location>
</feature>
<dbReference type="InterPro" id="IPR000571">
    <property type="entry name" value="Znf_CCCH"/>
</dbReference>
<dbReference type="GO" id="GO:0008270">
    <property type="term" value="F:zinc ion binding"/>
    <property type="evidence" value="ECO:0007669"/>
    <property type="project" value="UniProtKB-KW"/>
</dbReference>
<evidence type="ECO:0000313" key="12">
    <source>
        <dbReference type="Proteomes" id="UP001178461"/>
    </source>
</evidence>
<keyword evidence="12" id="KW-1185">Reference proteome</keyword>
<dbReference type="InterPro" id="IPR038952">
    <property type="entry name" value="TOPAZ1"/>
</dbReference>
<feature type="compositionally biased region" description="Polar residues" evidence="9">
    <location>
        <begin position="905"/>
        <end position="915"/>
    </location>
</feature>
<evidence type="ECO:0000256" key="4">
    <source>
        <dbReference type="ARBA" id="ARBA00022490"/>
    </source>
</evidence>
<feature type="region of interest" description="Disordered" evidence="9">
    <location>
        <begin position="70"/>
        <end position="89"/>
    </location>
</feature>
<feature type="region of interest" description="Disordered" evidence="9">
    <location>
        <begin position="152"/>
        <end position="172"/>
    </location>
</feature>
<dbReference type="PANTHER" id="PTHR35671:SF1">
    <property type="entry name" value="PROTEIN TOPAZ1"/>
    <property type="match status" value="1"/>
</dbReference>
<organism evidence="11 12">
    <name type="scientific">Podarcis lilfordi</name>
    <name type="common">Lilford's wall lizard</name>
    <dbReference type="NCBI Taxonomy" id="74358"/>
    <lineage>
        <taxon>Eukaryota</taxon>
        <taxon>Metazoa</taxon>
        <taxon>Chordata</taxon>
        <taxon>Craniata</taxon>
        <taxon>Vertebrata</taxon>
        <taxon>Euteleostomi</taxon>
        <taxon>Lepidosauria</taxon>
        <taxon>Squamata</taxon>
        <taxon>Bifurcata</taxon>
        <taxon>Unidentata</taxon>
        <taxon>Episquamata</taxon>
        <taxon>Laterata</taxon>
        <taxon>Lacertibaenia</taxon>
        <taxon>Lacertidae</taxon>
        <taxon>Podarcis</taxon>
    </lineage>
</organism>
<evidence type="ECO:0000256" key="5">
    <source>
        <dbReference type="ARBA" id="ARBA00022782"/>
    </source>
</evidence>
<keyword evidence="5" id="KW-0221">Differentiation</keyword>
<keyword evidence="8" id="KW-0862">Zinc</keyword>
<reference evidence="11" key="1">
    <citation type="submission" date="2022-12" db="EMBL/GenBank/DDBJ databases">
        <authorList>
            <person name="Alioto T."/>
            <person name="Alioto T."/>
            <person name="Gomez Garrido J."/>
        </authorList>
    </citation>
    <scope>NUCLEOTIDE SEQUENCE</scope>
</reference>
<feature type="region of interest" description="Disordered" evidence="9">
    <location>
        <begin position="17"/>
        <end position="49"/>
    </location>
</feature>
<keyword evidence="6" id="KW-0744">Spermatogenesis</keyword>
<dbReference type="GO" id="GO:0048137">
    <property type="term" value="P:spermatocyte division"/>
    <property type="evidence" value="ECO:0007669"/>
    <property type="project" value="TreeGrafter"/>
</dbReference>
<evidence type="ECO:0000256" key="3">
    <source>
        <dbReference type="ARBA" id="ARBA00016464"/>
    </source>
</evidence>
<protein>
    <recommendedName>
        <fullName evidence="3">Protein TOPAZ1</fullName>
    </recommendedName>
    <alternativeName>
        <fullName evidence="7">Testis- and ovary-specific PAZ domain-containing protein 1</fullName>
    </alternativeName>
</protein>
<evidence type="ECO:0000256" key="1">
    <source>
        <dbReference type="ARBA" id="ARBA00002132"/>
    </source>
</evidence>
<dbReference type="GO" id="GO:0030154">
    <property type="term" value="P:cell differentiation"/>
    <property type="evidence" value="ECO:0007669"/>
    <property type="project" value="UniProtKB-KW"/>
</dbReference>
<feature type="compositionally biased region" description="Basic and acidic residues" evidence="9">
    <location>
        <begin position="35"/>
        <end position="47"/>
    </location>
</feature>
<dbReference type="PROSITE" id="PS50103">
    <property type="entry name" value="ZF_C3H1"/>
    <property type="match status" value="1"/>
</dbReference>
<dbReference type="Pfam" id="PF14669">
    <property type="entry name" value="Asp_Glu_race_2"/>
    <property type="match status" value="1"/>
</dbReference>
<keyword evidence="4" id="KW-0963">Cytoplasm</keyword>
<dbReference type="PANTHER" id="PTHR35671">
    <property type="entry name" value="PROTEIN TOPAZ1"/>
    <property type="match status" value="1"/>
</dbReference>
<evidence type="ECO:0000256" key="6">
    <source>
        <dbReference type="ARBA" id="ARBA00022871"/>
    </source>
</evidence>
<comment type="subcellular location">
    <subcellularLocation>
        <location evidence="2">Cytoplasm</location>
        <location evidence="2">Cytosol</location>
    </subcellularLocation>
</comment>
<evidence type="ECO:0000256" key="7">
    <source>
        <dbReference type="ARBA" id="ARBA00031943"/>
    </source>
</evidence>
<evidence type="ECO:0000313" key="11">
    <source>
        <dbReference type="EMBL" id="CAI5788376.1"/>
    </source>
</evidence>
<accession>A0AA35L1W3</accession>